<proteinExistence type="predicted"/>
<keyword evidence="1" id="KW-1133">Transmembrane helix</keyword>
<sequence length="216" mass="24909">MNAYAFIFASSFSIIIAVLLGAFRMHQVARRYIPFLLFLLMGLLNEIASEITGRIWQTNAPNCDIYTLVDSLVLIWMFYEWRLFRKTLAYVLGSMLIVIWVSDTLIWGNLMAFSSRFSVSYALLTVLMSVQYINHLIVTEQRLTLKNPDFLICICLVLFYTASAIVEIFWFFGFDNNPTFVGRVYIIIPVVNLLVNLTYALAVLWIPRKPAFITLS</sequence>
<keyword evidence="3" id="KW-1185">Reference proteome</keyword>
<evidence type="ECO:0000313" key="2">
    <source>
        <dbReference type="EMBL" id="TCZ65862.1"/>
    </source>
</evidence>
<keyword evidence="1" id="KW-0472">Membrane</keyword>
<dbReference type="OrthoDB" id="655674at2"/>
<name>A0A4V2WM09_9BACT</name>
<feature type="transmembrane region" description="Helical" evidence="1">
    <location>
        <begin position="150"/>
        <end position="172"/>
    </location>
</feature>
<dbReference type="RefSeq" id="WP_131854000.1">
    <property type="nucleotide sequence ID" value="NZ_SKFH01000046.1"/>
</dbReference>
<feature type="transmembrane region" description="Helical" evidence="1">
    <location>
        <begin position="88"/>
        <end position="107"/>
    </location>
</feature>
<accession>A0A4V2WM09</accession>
<feature type="transmembrane region" description="Helical" evidence="1">
    <location>
        <begin position="184"/>
        <end position="206"/>
    </location>
</feature>
<feature type="transmembrane region" description="Helical" evidence="1">
    <location>
        <begin position="119"/>
        <end position="138"/>
    </location>
</feature>
<keyword evidence="1" id="KW-0812">Transmembrane</keyword>
<dbReference type="EMBL" id="SKFH01000046">
    <property type="protein sequence ID" value="TCZ65862.1"/>
    <property type="molecule type" value="Genomic_DNA"/>
</dbReference>
<comment type="caution">
    <text evidence="2">The sequence shown here is derived from an EMBL/GenBank/DDBJ whole genome shotgun (WGS) entry which is preliminary data.</text>
</comment>
<organism evidence="2 3">
    <name type="scientific">Flaviaesturariibacter aridisoli</name>
    <dbReference type="NCBI Taxonomy" id="2545761"/>
    <lineage>
        <taxon>Bacteria</taxon>
        <taxon>Pseudomonadati</taxon>
        <taxon>Bacteroidota</taxon>
        <taxon>Chitinophagia</taxon>
        <taxon>Chitinophagales</taxon>
        <taxon>Chitinophagaceae</taxon>
        <taxon>Flaviaestuariibacter</taxon>
    </lineage>
</organism>
<dbReference type="AlphaFoldDB" id="A0A4V2WM09"/>
<feature type="transmembrane region" description="Helical" evidence="1">
    <location>
        <begin position="6"/>
        <end position="23"/>
    </location>
</feature>
<dbReference type="Proteomes" id="UP000295164">
    <property type="component" value="Unassembled WGS sequence"/>
</dbReference>
<protein>
    <submittedName>
        <fullName evidence="2">Uncharacterized protein</fullName>
    </submittedName>
</protein>
<evidence type="ECO:0000313" key="3">
    <source>
        <dbReference type="Proteomes" id="UP000295164"/>
    </source>
</evidence>
<reference evidence="2 3" key="1">
    <citation type="submission" date="2019-03" db="EMBL/GenBank/DDBJ databases">
        <authorList>
            <person name="Kim M.K.M."/>
        </authorList>
    </citation>
    <scope>NUCLEOTIDE SEQUENCE [LARGE SCALE GENOMIC DNA]</scope>
    <source>
        <strain evidence="2 3">17J68-15</strain>
    </source>
</reference>
<gene>
    <name evidence="2" type="ORF">E0486_17010</name>
</gene>
<evidence type="ECO:0000256" key="1">
    <source>
        <dbReference type="SAM" id="Phobius"/>
    </source>
</evidence>